<dbReference type="InterPro" id="IPR017930">
    <property type="entry name" value="Myb_dom"/>
</dbReference>
<dbReference type="PROSITE" id="PS51294">
    <property type="entry name" value="HTH_MYB"/>
    <property type="match status" value="1"/>
</dbReference>
<name>A0A836BRN1_9CHLO</name>
<feature type="region of interest" description="Disordered" evidence="1">
    <location>
        <begin position="298"/>
        <end position="332"/>
    </location>
</feature>
<dbReference type="InterPro" id="IPR050560">
    <property type="entry name" value="MYB_TF"/>
</dbReference>
<protein>
    <submittedName>
        <fullName evidence="4">Uncharacterized protein</fullName>
    </submittedName>
</protein>
<feature type="compositionally biased region" description="Low complexity" evidence="1">
    <location>
        <begin position="561"/>
        <end position="598"/>
    </location>
</feature>
<sequence>MGPGDSPETPGDAAAEEAMDVDGQARKPLLSKRRKLPPWSYEEELALCKLYAEHGPSWAVIGEKLPGRTAAEAKNIWHSTLRAKSPTGRNLLLEFALRVQANPGDAKVRRDALRTALRLQGQPRRPQSGGHTGFLTGDGEPGASPSPRDMLTRASQGEGLWSPDGRTATGPVGGSPEAFQAQARPMSGPAMFNNGASQARAHSLGSFLGFASGTAAAPASGGDVDPSAHANTRPDANVRAGSSVSGVAPTALASAPDAAAFASLAAAEGSGRSPGPAPVAGPNGRFASSGYAFVASAGPQELNQGPPVERSGSEYGTGPGEAPGGPGLDPSILQRTSLLSLRPNSTEWPGFMTPAAVAAPGSGTGTVALDGPGLSGPGAVGADPGEPISRTISLPGWAAGRGRPPLTSAHGSGPGSGASRSHRRIADLMDLGACSAGGGFGRASFSSENGTQPGVADSPRMPYGAPQATALMAQVGYSSGPGGFSGYAAYGAQHYSHADAHALSTSNTGSQHGGGLPAAAPLESPPMQMRMQLQQMQQMEAVRKNVQARMQAQWQAQMQAQMHAAAQPQHQAQAQAQLQAQQPPLQHPHPQQQHLGAAGEPAGPATSGGNSGGAVVGFSGFEASDASDADPHSSSCSASRSATDACAGHGPGPVSGPIVTLPPTPFAGLTLTELYKLGPASTASSHQAQLGPAGPAPGASAAGPQGAQITFGVNSGVVTMGLDGLEDSGLLNCILEDC</sequence>
<feature type="region of interest" description="Disordered" evidence="1">
    <location>
        <begin position="118"/>
        <end position="180"/>
    </location>
</feature>
<dbReference type="SMART" id="SM00717">
    <property type="entry name" value="SANT"/>
    <property type="match status" value="1"/>
</dbReference>
<feature type="compositionally biased region" description="Low complexity" evidence="1">
    <location>
        <begin position="632"/>
        <end position="647"/>
    </location>
</feature>
<dbReference type="GO" id="GO:0005634">
    <property type="term" value="C:nucleus"/>
    <property type="evidence" value="ECO:0007669"/>
    <property type="project" value="TreeGrafter"/>
</dbReference>
<keyword evidence="5" id="KW-1185">Reference proteome</keyword>
<feature type="domain" description="HTH myb-type" evidence="3">
    <location>
        <begin position="31"/>
        <end position="85"/>
    </location>
</feature>
<gene>
    <name evidence="4" type="ORF">HYH03_015002</name>
</gene>
<dbReference type="OrthoDB" id="550259at2759"/>
<evidence type="ECO:0000259" key="2">
    <source>
        <dbReference type="PROSITE" id="PS50090"/>
    </source>
</evidence>
<feature type="region of interest" description="Disordered" evidence="1">
    <location>
        <begin position="215"/>
        <end position="242"/>
    </location>
</feature>
<feature type="compositionally biased region" description="Gly residues" evidence="1">
    <location>
        <begin position="315"/>
        <end position="327"/>
    </location>
</feature>
<evidence type="ECO:0000313" key="5">
    <source>
        <dbReference type="Proteomes" id="UP000612055"/>
    </source>
</evidence>
<feature type="region of interest" description="Disordered" evidence="1">
    <location>
        <begin position="363"/>
        <end position="421"/>
    </location>
</feature>
<feature type="region of interest" description="Disordered" evidence="1">
    <location>
        <begin position="504"/>
        <end position="523"/>
    </location>
</feature>
<dbReference type="Proteomes" id="UP000612055">
    <property type="component" value="Unassembled WGS sequence"/>
</dbReference>
<dbReference type="InterPro" id="IPR009057">
    <property type="entry name" value="Homeodomain-like_sf"/>
</dbReference>
<feature type="region of interest" description="Disordered" evidence="1">
    <location>
        <begin position="561"/>
        <end position="649"/>
    </location>
</feature>
<dbReference type="PANTHER" id="PTHR45614:SF150">
    <property type="entry name" value="MYB-LIKE DNA-BINDING DOMAIN CONTAINING PROTEIN, EXPRESSED"/>
    <property type="match status" value="1"/>
</dbReference>
<dbReference type="CDD" id="cd00167">
    <property type="entry name" value="SANT"/>
    <property type="match status" value="1"/>
</dbReference>
<evidence type="ECO:0000256" key="1">
    <source>
        <dbReference type="SAM" id="MobiDB-lite"/>
    </source>
</evidence>
<dbReference type="GO" id="GO:0000981">
    <property type="term" value="F:DNA-binding transcription factor activity, RNA polymerase II-specific"/>
    <property type="evidence" value="ECO:0007669"/>
    <property type="project" value="TreeGrafter"/>
</dbReference>
<reference evidence="4" key="1">
    <citation type="journal article" date="2020" name="bioRxiv">
        <title>Comparative genomics of Chlamydomonas.</title>
        <authorList>
            <person name="Craig R.J."/>
            <person name="Hasan A.R."/>
            <person name="Ness R.W."/>
            <person name="Keightley P.D."/>
        </authorList>
    </citation>
    <scope>NUCLEOTIDE SEQUENCE</scope>
    <source>
        <strain evidence="4">CCAP 11/70</strain>
    </source>
</reference>
<comment type="caution">
    <text evidence="4">The sequence shown here is derived from an EMBL/GenBank/DDBJ whole genome shotgun (WGS) entry which is preliminary data.</text>
</comment>
<feature type="compositionally biased region" description="Low complexity" evidence="1">
    <location>
        <begin position="687"/>
        <end position="703"/>
    </location>
</feature>
<evidence type="ECO:0000259" key="3">
    <source>
        <dbReference type="PROSITE" id="PS51294"/>
    </source>
</evidence>
<proteinExistence type="predicted"/>
<accession>A0A836BRN1</accession>
<dbReference type="AlphaFoldDB" id="A0A836BRN1"/>
<dbReference type="Gene3D" id="1.10.10.60">
    <property type="entry name" value="Homeodomain-like"/>
    <property type="match status" value="1"/>
</dbReference>
<organism evidence="4 5">
    <name type="scientific">Edaphochlamys debaryana</name>
    <dbReference type="NCBI Taxonomy" id="47281"/>
    <lineage>
        <taxon>Eukaryota</taxon>
        <taxon>Viridiplantae</taxon>
        <taxon>Chlorophyta</taxon>
        <taxon>core chlorophytes</taxon>
        <taxon>Chlorophyceae</taxon>
        <taxon>CS clade</taxon>
        <taxon>Chlamydomonadales</taxon>
        <taxon>Chlamydomonadales incertae sedis</taxon>
        <taxon>Edaphochlamys</taxon>
    </lineage>
</organism>
<feature type="region of interest" description="Disordered" evidence="1">
    <location>
        <begin position="1"/>
        <end position="29"/>
    </location>
</feature>
<dbReference type="SUPFAM" id="SSF46689">
    <property type="entry name" value="Homeodomain-like"/>
    <property type="match status" value="1"/>
</dbReference>
<dbReference type="InterPro" id="IPR001005">
    <property type="entry name" value="SANT/Myb"/>
</dbReference>
<feature type="region of interest" description="Disordered" evidence="1">
    <location>
        <begin position="683"/>
        <end position="703"/>
    </location>
</feature>
<evidence type="ECO:0000313" key="4">
    <source>
        <dbReference type="EMBL" id="KAG2486297.1"/>
    </source>
</evidence>
<dbReference type="Pfam" id="PF00249">
    <property type="entry name" value="Myb_DNA-binding"/>
    <property type="match status" value="1"/>
</dbReference>
<feature type="domain" description="Myb-like" evidence="2">
    <location>
        <begin position="31"/>
        <end position="81"/>
    </location>
</feature>
<dbReference type="PROSITE" id="PS50090">
    <property type="entry name" value="MYB_LIKE"/>
    <property type="match status" value="1"/>
</dbReference>
<dbReference type="PANTHER" id="PTHR45614">
    <property type="entry name" value="MYB PROTEIN-RELATED"/>
    <property type="match status" value="1"/>
</dbReference>
<dbReference type="GO" id="GO:0000978">
    <property type="term" value="F:RNA polymerase II cis-regulatory region sequence-specific DNA binding"/>
    <property type="evidence" value="ECO:0007669"/>
    <property type="project" value="TreeGrafter"/>
</dbReference>
<dbReference type="EMBL" id="JAEHOE010000114">
    <property type="protein sequence ID" value="KAG2486297.1"/>
    <property type="molecule type" value="Genomic_DNA"/>
</dbReference>